<keyword evidence="4" id="KW-1185">Reference proteome</keyword>
<gene>
    <name evidence="3" type="ORF">MMAD_14540</name>
</gene>
<dbReference type="SUPFAM" id="SSF53474">
    <property type="entry name" value="alpha/beta-Hydrolases"/>
    <property type="match status" value="1"/>
</dbReference>
<dbReference type="GO" id="GO:0016042">
    <property type="term" value="P:lipid catabolic process"/>
    <property type="evidence" value="ECO:0007669"/>
    <property type="project" value="InterPro"/>
</dbReference>
<reference evidence="3 4" key="1">
    <citation type="journal article" date="2019" name="Emerg. Microbes Infect.">
        <title>Comprehensive subspecies identification of 175 nontuberculous mycobacteria species based on 7547 genomic profiles.</title>
        <authorList>
            <person name="Matsumoto Y."/>
            <person name="Kinjo T."/>
            <person name="Motooka D."/>
            <person name="Nabeya D."/>
            <person name="Jung N."/>
            <person name="Uechi K."/>
            <person name="Horii T."/>
            <person name="Iida T."/>
            <person name="Fujita J."/>
            <person name="Nakamura S."/>
        </authorList>
    </citation>
    <scope>NUCLEOTIDE SEQUENCE [LARGE SCALE GENOMIC DNA]</scope>
    <source>
        <strain evidence="3 4">JCM 13574</strain>
    </source>
</reference>
<feature type="region of interest" description="Disordered" evidence="1">
    <location>
        <begin position="31"/>
        <end position="63"/>
    </location>
</feature>
<dbReference type="Pfam" id="PF03583">
    <property type="entry name" value="LIP"/>
    <property type="match status" value="1"/>
</dbReference>
<dbReference type="PANTHER" id="PTHR34853:SF1">
    <property type="entry name" value="LIPASE 5"/>
    <property type="match status" value="1"/>
</dbReference>
<feature type="signal peptide" evidence="2">
    <location>
        <begin position="1"/>
        <end position="25"/>
    </location>
</feature>
<dbReference type="KEGG" id="mmag:MMAD_14540"/>
<dbReference type="GO" id="GO:0004806">
    <property type="term" value="F:triacylglycerol lipase activity"/>
    <property type="evidence" value="ECO:0007669"/>
    <property type="project" value="InterPro"/>
</dbReference>
<dbReference type="PANTHER" id="PTHR34853">
    <property type="match status" value="1"/>
</dbReference>
<dbReference type="InterPro" id="IPR029058">
    <property type="entry name" value="AB_hydrolase_fold"/>
</dbReference>
<keyword evidence="2" id="KW-0732">Signal</keyword>
<evidence type="ECO:0000313" key="3">
    <source>
        <dbReference type="EMBL" id="BBZ27159.1"/>
    </source>
</evidence>
<dbReference type="AlphaFoldDB" id="A0A7I7XBL9"/>
<organism evidence="3 4">
    <name type="scientific">Mycolicibacterium madagascariense</name>
    <dbReference type="NCBI Taxonomy" id="212765"/>
    <lineage>
        <taxon>Bacteria</taxon>
        <taxon>Bacillati</taxon>
        <taxon>Actinomycetota</taxon>
        <taxon>Actinomycetes</taxon>
        <taxon>Mycobacteriales</taxon>
        <taxon>Mycobacteriaceae</taxon>
        <taxon>Mycolicibacterium</taxon>
    </lineage>
</organism>
<evidence type="ECO:0000256" key="2">
    <source>
        <dbReference type="SAM" id="SignalP"/>
    </source>
</evidence>
<dbReference type="PROSITE" id="PS51257">
    <property type="entry name" value="PROKAR_LIPOPROTEIN"/>
    <property type="match status" value="1"/>
</dbReference>
<dbReference type="EMBL" id="AP022610">
    <property type="protein sequence ID" value="BBZ27159.1"/>
    <property type="molecule type" value="Genomic_DNA"/>
</dbReference>
<sequence>MVTRWDRAARWRACAIGLAVAVVLAGCSSSAPPPQPTLPSRTLQPAFSGSPVLPAPNLTDDGPGSVIESKPLADHAYFDQVNATAVRVVYRSTTGANGPPSQASAVVAVPPGPPPAGGWPILVFGHDVTGVANKCAPSLAPGLAGYSSFMGVMLSRGYIVALADYQGLGIDGQPPHSLIDAATLGNNLIDAARAVRRVTDTASTRWAAFGYGEGGTAAWAATERAPSYGGGLDLVGAAALTPLADLSPLATEALDGTLTPEQFKLQMLVVEDLALTANLNRDDFRSGLAKDRWDLLIDCAPADPSVVPDLYKQLRPADLQPSSPAAADQLRTALSNAALPLNTPTPPVAPLLVIYSTDDPAAPVGFVTGPLRRACVAGAPIEIVTKVGDTQTTTDLTVQYALDWLQNRFGGETLASTCQGVA</sequence>
<feature type="chain" id="PRO_5038669601" evidence="2">
    <location>
        <begin position="26"/>
        <end position="422"/>
    </location>
</feature>
<proteinExistence type="predicted"/>
<accession>A0A7I7XBL9</accession>
<dbReference type="Gene3D" id="3.40.50.1820">
    <property type="entry name" value="alpha/beta hydrolase"/>
    <property type="match status" value="2"/>
</dbReference>
<dbReference type="PIRSF" id="PIRSF029171">
    <property type="entry name" value="Esterase_LipA"/>
    <property type="match status" value="1"/>
</dbReference>
<dbReference type="Proteomes" id="UP000466517">
    <property type="component" value="Chromosome"/>
</dbReference>
<dbReference type="InterPro" id="IPR005152">
    <property type="entry name" value="Lipase_secreted"/>
</dbReference>
<name>A0A7I7XBL9_9MYCO</name>
<evidence type="ECO:0000256" key="1">
    <source>
        <dbReference type="SAM" id="MobiDB-lite"/>
    </source>
</evidence>
<feature type="compositionally biased region" description="Polar residues" evidence="1">
    <location>
        <begin position="38"/>
        <end position="47"/>
    </location>
</feature>
<evidence type="ECO:0000313" key="4">
    <source>
        <dbReference type="Proteomes" id="UP000466517"/>
    </source>
</evidence>
<protein>
    <submittedName>
        <fullName evidence="3">Putative lipase</fullName>
    </submittedName>
</protein>